<keyword evidence="1" id="KW-0812">Transmembrane</keyword>
<organism evidence="2 3">
    <name type="scientific">Candidatus Alloenteromonas pullicola</name>
    <dbReference type="NCBI Taxonomy" id="2840784"/>
    <lineage>
        <taxon>Bacteria</taxon>
        <taxon>Bacillati</taxon>
        <taxon>Bacillota</taxon>
        <taxon>Bacillota incertae sedis</taxon>
        <taxon>Candidatus Alloenteromonas</taxon>
    </lineage>
</organism>
<feature type="transmembrane region" description="Helical" evidence="1">
    <location>
        <begin position="292"/>
        <end position="313"/>
    </location>
</feature>
<feature type="transmembrane region" description="Helical" evidence="1">
    <location>
        <begin position="325"/>
        <end position="348"/>
    </location>
</feature>
<protein>
    <submittedName>
        <fullName evidence="2">Uncharacterized protein</fullName>
    </submittedName>
</protein>
<dbReference type="AlphaFoldDB" id="A0A9D1LNI0"/>
<dbReference type="Proteomes" id="UP000824070">
    <property type="component" value="Unassembled WGS sequence"/>
</dbReference>
<name>A0A9D1LNI0_9FIRM</name>
<feature type="non-terminal residue" evidence="2">
    <location>
        <position position="379"/>
    </location>
</feature>
<evidence type="ECO:0000313" key="2">
    <source>
        <dbReference type="EMBL" id="HIU45160.1"/>
    </source>
</evidence>
<feature type="transmembrane region" description="Helical" evidence="1">
    <location>
        <begin position="360"/>
        <end position="378"/>
    </location>
</feature>
<reference evidence="2" key="1">
    <citation type="submission" date="2020-10" db="EMBL/GenBank/DDBJ databases">
        <authorList>
            <person name="Gilroy R."/>
        </authorList>
    </citation>
    <scope>NUCLEOTIDE SEQUENCE</scope>
    <source>
        <strain evidence="2">ChiGjej1B1-22543</strain>
    </source>
</reference>
<sequence>MILAFYHHIGEQEEEFTSSVEGFAVLKGNASKIVAMISKQGLSSYSGSFQINGMDLFLDDLNLAKVIRVAPEGLFPDFSIPEGIDFSSLFPGLTSYKEQMSLSDSDYESVVKLIETIFAALKSHPAYVFLDCRDAPFVLHDALINLASKLFASAPVLVYFGSEEGEPHLEKVGQKADKEKPIESPFASFVYDGPAASNAGFDFFVEDYVGYKDFVPGKMFDAIAEAKRKKESEIEKDNIFEKKDGKRLSEFGKSFALNVSFAVLFVLFDLLTGIIFWYLSKDQDESSTISNIFLFLGPLFALIGLVPVVFFYGDYPYANPFKKRSCWIGLFLVGLCSWVFAGVLYLLWNNEDWFAVSSRLPFLVSLAIFPLLEAVSVYA</sequence>
<evidence type="ECO:0000256" key="1">
    <source>
        <dbReference type="SAM" id="Phobius"/>
    </source>
</evidence>
<keyword evidence="1" id="KW-0472">Membrane</keyword>
<evidence type="ECO:0000313" key="3">
    <source>
        <dbReference type="Proteomes" id="UP000824070"/>
    </source>
</evidence>
<gene>
    <name evidence="2" type="ORF">IAC52_02555</name>
</gene>
<accession>A0A9D1LNI0</accession>
<reference evidence="2" key="2">
    <citation type="journal article" date="2021" name="PeerJ">
        <title>Extensive microbial diversity within the chicken gut microbiome revealed by metagenomics and culture.</title>
        <authorList>
            <person name="Gilroy R."/>
            <person name="Ravi A."/>
            <person name="Getino M."/>
            <person name="Pursley I."/>
            <person name="Horton D.L."/>
            <person name="Alikhan N.F."/>
            <person name="Baker D."/>
            <person name="Gharbi K."/>
            <person name="Hall N."/>
            <person name="Watson M."/>
            <person name="Adriaenssens E.M."/>
            <person name="Foster-Nyarko E."/>
            <person name="Jarju S."/>
            <person name="Secka A."/>
            <person name="Antonio M."/>
            <person name="Oren A."/>
            <person name="Chaudhuri R.R."/>
            <person name="La Ragione R."/>
            <person name="Hildebrand F."/>
            <person name="Pallen M.J."/>
        </authorList>
    </citation>
    <scope>NUCLEOTIDE SEQUENCE</scope>
    <source>
        <strain evidence="2">ChiGjej1B1-22543</strain>
    </source>
</reference>
<keyword evidence="1" id="KW-1133">Transmembrane helix</keyword>
<dbReference type="EMBL" id="DVMV01000018">
    <property type="protein sequence ID" value="HIU45160.1"/>
    <property type="molecule type" value="Genomic_DNA"/>
</dbReference>
<proteinExistence type="predicted"/>
<feature type="transmembrane region" description="Helical" evidence="1">
    <location>
        <begin position="255"/>
        <end position="280"/>
    </location>
</feature>
<comment type="caution">
    <text evidence="2">The sequence shown here is derived from an EMBL/GenBank/DDBJ whole genome shotgun (WGS) entry which is preliminary data.</text>
</comment>